<name>A0A6S7BBX4_9BURK</name>
<evidence type="ECO:0000313" key="2">
    <source>
        <dbReference type="EMBL" id="CAB3725573.1"/>
    </source>
</evidence>
<feature type="signal peptide" evidence="1">
    <location>
        <begin position="1"/>
        <end position="31"/>
    </location>
</feature>
<feature type="chain" id="PRO_5028803286" description="DUF4952 domain-containing protein" evidence="1">
    <location>
        <begin position="32"/>
        <end position="151"/>
    </location>
</feature>
<dbReference type="Proteomes" id="UP000494111">
    <property type="component" value="Unassembled WGS sequence"/>
</dbReference>
<organism evidence="2 3">
    <name type="scientific">Achromobacter deleyi</name>
    <dbReference type="NCBI Taxonomy" id="1353891"/>
    <lineage>
        <taxon>Bacteria</taxon>
        <taxon>Pseudomonadati</taxon>
        <taxon>Pseudomonadota</taxon>
        <taxon>Betaproteobacteria</taxon>
        <taxon>Burkholderiales</taxon>
        <taxon>Alcaligenaceae</taxon>
        <taxon>Achromobacter</taxon>
    </lineage>
</organism>
<reference evidence="2 3" key="1">
    <citation type="submission" date="2020-04" db="EMBL/GenBank/DDBJ databases">
        <authorList>
            <person name="De Canck E."/>
        </authorList>
    </citation>
    <scope>NUCLEOTIDE SEQUENCE [LARGE SCALE GENOMIC DNA]</scope>
    <source>
        <strain evidence="2 3">LMG 3458</strain>
    </source>
</reference>
<evidence type="ECO:0008006" key="4">
    <source>
        <dbReference type="Google" id="ProtNLM"/>
    </source>
</evidence>
<gene>
    <name evidence="2" type="ORF">LMG3458_04367</name>
</gene>
<dbReference type="Pfam" id="PF16310">
    <property type="entry name" value="DUF4952"/>
    <property type="match status" value="1"/>
</dbReference>
<dbReference type="RefSeq" id="WP_175194939.1">
    <property type="nucleotide sequence ID" value="NZ_CADIJO010000017.1"/>
</dbReference>
<protein>
    <recommendedName>
        <fullName evidence="4">DUF4952 domain-containing protein</fullName>
    </recommendedName>
</protein>
<dbReference type="EMBL" id="CADIJO010000017">
    <property type="protein sequence ID" value="CAB3725573.1"/>
    <property type="molecule type" value="Genomic_DNA"/>
</dbReference>
<evidence type="ECO:0000256" key="1">
    <source>
        <dbReference type="SAM" id="SignalP"/>
    </source>
</evidence>
<sequence length="151" mass="17157">MNTLVQLLLRPLRAWLLLPVLLLPLSAQAQAAPTPGCDDFLAALTNKPDFIEYQGCRLEMRTHGKPLVARYRVDGAAAALAESYLRRQFGIAPLQYQCCGWQTPPQFWRDSRTGDGYMIGFGSEETLLSSRSQWDQIPSFHIRIERYTEEP</sequence>
<keyword evidence="1" id="KW-0732">Signal</keyword>
<dbReference type="InterPro" id="IPR032537">
    <property type="entry name" value="DUF4952"/>
</dbReference>
<proteinExistence type="predicted"/>
<evidence type="ECO:0000313" key="3">
    <source>
        <dbReference type="Proteomes" id="UP000494111"/>
    </source>
</evidence>
<dbReference type="AlphaFoldDB" id="A0A6S7BBX4"/>
<accession>A0A6S7BBX4</accession>